<evidence type="ECO:0000256" key="7">
    <source>
        <dbReference type="RuleBase" id="RU362044"/>
    </source>
</evidence>
<evidence type="ECO:0000256" key="3">
    <source>
        <dbReference type="ARBA" id="ARBA00022448"/>
    </source>
</evidence>
<evidence type="ECO:0000313" key="8">
    <source>
        <dbReference type="EMBL" id="KIX11487.1"/>
    </source>
</evidence>
<evidence type="ECO:0000256" key="5">
    <source>
        <dbReference type="ARBA" id="ARBA00022989"/>
    </source>
</evidence>
<dbReference type="AlphaFoldDB" id="A0A0D2G9G5"/>
<dbReference type="InterPro" id="IPR030802">
    <property type="entry name" value="Permease_MalE"/>
</dbReference>
<comment type="similarity">
    <text evidence="2 7">Belongs to the MlaE permease family.</text>
</comment>
<accession>A0A0D2G9G5</accession>
<reference evidence="8 9" key="1">
    <citation type="submission" date="2013-11" db="EMBL/GenBank/DDBJ databases">
        <title>Metagenomic analysis of a methanogenic consortium involved in long chain n-alkane degradation.</title>
        <authorList>
            <person name="Davidova I.A."/>
            <person name="Callaghan A.V."/>
            <person name="Wawrik B."/>
            <person name="Pruitt S."/>
            <person name="Marks C."/>
            <person name="Duncan K.E."/>
            <person name="Suflita J.M."/>
        </authorList>
    </citation>
    <scope>NUCLEOTIDE SEQUENCE [LARGE SCALE GENOMIC DNA]</scope>
    <source>
        <strain evidence="8 9">SPR</strain>
    </source>
</reference>
<dbReference type="InParanoid" id="A0A0D2G9G5"/>
<keyword evidence="9" id="KW-1185">Reference proteome</keyword>
<dbReference type="GO" id="GO:0043190">
    <property type="term" value="C:ATP-binding cassette (ABC) transporter complex"/>
    <property type="evidence" value="ECO:0007669"/>
    <property type="project" value="InterPro"/>
</dbReference>
<dbReference type="Pfam" id="PF02405">
    <property type="entry name" value="MlaE"/>
    <property type="match status" value="1"/>
</dbReference>
<evidence type="ECO:0000313" key="9">
    <source>
        <dbReference type="Proteomes" id="UP000032233"/>
    </source>
</evidence>
<dbReference type="EMBL" id="AZAC01000056">
    <property type="protein sequence ID" value="KIX11487.1"/>
    <property type="molecule type" value="Genomic_DNA"/>
</dbReference>
<keyword evidence="4 7" id="KW-0812">Transmembrane</keyword>
<dbReference type="PANTHER" id="PTHR30188:SF4">
    <property type="entry name" value="PROTEIN TRIGALACTOSYLDIACYLGLYCEROL 1, CHLOROPLASTIC"/>
    <property type="match status" value="1"/>
</dbReference>
<comment type="subcellular location">
    <subcellularLocation>
        <location evidence="1">Membrane</location>
        <topology evidence="1">Multi-pass membrane protein</topology>
    </subcellularLocation>
</comment>
<dbReference type="Proteomes" id="UP000032233">
    <property type="component" value="Unassembled WGS sequence"/>
</dbReference>
<evidence type="ECO:0000256" key="6">
    <source>
        <dbReference type="ARBA" id="ARBA00023136"/>
    </source>
</evidence>
<dbReference type="PANTHER" id="PTHR30188">
    <property type="entry name" value="ABC TRANSPORTER PERMEASE PROTEIN-RELATED"/>
    <property type="match status" value="1"/>
</dbReference>
<keyword evidence="3" id="KW-0813">Transport</keyword>
<dbReference type="PATRIC" id="fig|1429043.3.peg.5284"/>
<evidence type="ECO:0000256" key="2">
    <source>
        <dbReference type="ARBA" id="ARBA00007556"/>
    </source>
</evidence>
<dbReference type="FunCoup" id="A0A0D2G9G5">
    <property type="interactions" value="527"/>
</dbReference>
<evidence type="ECO:0000256" key="1">
    <source>
        <dbReference type="ARBA" id="ARBA00004141"/>
    </source>
</evidence>
<dbReference type="STRING" id="1429043.X474_24975"/>
<keyword evidence="6 7" id="KW-0472">Membrane</keyword>
<feature type="transmembrane region" description="Helical" evidence="7">
    <location>
        <begin position="201"/>
        <end position="220"/>
    </location>
</feature>
<gene>
    <name evidence="8" type="ORF">X474_24975</name>
</gene>
<feature type="transmembrane region" description="Helical" evidence="7">
    <location>
        <begin position="232"/>
        <end position="251"/>
    </location>
</feature>
<dbReference type="NCBIfam" id="TIGR00056">
    <property type="entry name" value="MlaE family lipid ABC transporter permease subunit"/>
    <property type="match status" value="1"/>
</dbReference>
<dbReference type="GO" id="GO:0005548">
    <property type="term" value="F:phospholipid transporter activity"/>
    <property type="evidence" value="ECO:0007669"/>
    <property type="project" value="TreeGrafter"/>
</dbReference>
<sequence>MLKPFELLGRNTMRGLEEAGEILLLLIQSALWFIRPPFRLRLFLKQMDFVGVRSFNVVVLTGVFTGGVFALQTYHGFALFGAETLVGSTVALALTRELGPVLSALMVTARAGSAMAAELGTMRVTEQIDALYVMAVNPVQYLVLPRVLAAIIMLPLLTVIADFTGIVASYLVGVGMLGIDYGIFTAKIIEYLEVEDILTGLAKASFFGLILAVVGCYKGFYTTGGAEGVGRATTEAVVLACILILAGDYVLTALMF</sequence>
<name>A0A0D2G9G5_9BACT</name>
<protein>
    <submittedName>
        <fullName evidence="8">ABC transporter permease</fullName>
    </submittedName>
</protein>
<feature type="transmembrane region" description="Helical" evidence="7">
    <location>
        <begin position="141"/>
        <end position="161"/>
    </location>
</feature>
<proteinExistence type="inferred from homology"/>
<feature type="transmembrane region" description="Helical" evidence="7">
    <location>
        <begin position="167"/>
        <end position="189"/>
    </location>
</feature>
<keyword evidence="5 7" id="KW-1133">Transmembrane helix</keyword>
<organism evidence="8 9">
    <name type="scientific">Dethiosulfatarculus sandiegensis</name>
    <dbReference type="NCBI Taxonomy" id="1429043"/>
    <lineage>
        <taxon>Bacteria</taxon>
        <taxon>Pseudomonadati</taxon>
        <taxon>Thermodesulfobacteriota</taxon>
        <taxon>Desulfarculia</taxon>
        <taxon>Desulfarculales</taxon>
        <taxon>Desulfarculaceae</taxon>
        <taxon>Dethiosulfatarculus</taxon>
    </lineage>
</organism>
<dbReference type="InterPro" id="IPR003453">
    <property type="entry name" value="ABC_MlaE_roteobac"/>
</dbReference>
<evidence type="ECO:0000256" key="4">
    <source>
        <dbReference type="ARBA" id="ARBA00022692"/>
    </source>
</evidence>
<comment type="caution">
    <text evidence="8">The sequence shown here is derived from an EMBL/GenBank/DDBJ whole genome shotgun (WGS) entry which is preliminary data.</text>
</comment>
<feature type="transmembrane region" description="Helical" evidence="7">
    <location>
        <begin position="50"/>
        <end position="71"/>
    </location>
</feature>